<dbReference type="Proteomes" id="UP000663828">
    <property type="component" value="Unassembled WGS sequence"/>
</dbReference>
<dbReference type="SUPFAM" id="SSF51126">
    <property type="entry name" value="Pectin lyase-like"/>
    <property type="match status" value="1"/>
</dbReference>
<keyword evidence="1" id="KW-0732">Signal</keyword>
<dbReference type="Gene3D" id="2.160.20.10">
    <property type="entry name" value="Single-stranded right-handed beta-helix, Pectin lyase-like"/>
    <property type="match status" value="1"/>
</dbReference>
<sequence length="134" mass="14792">YTYYKGFARLSDTQFIGYGQFVDAADEDKREGIHMYNLGDWNASRPTYVDSCSFDGGSYSAIGLWDTNGVPITNNVVYNTYQSGIVTTGQNNIIDHNLVSTVYWSGTAQPAYAAFDINYDGAIMSRDATSVVMT</sequence>
<evidence type="ECO:0000313" key="3">
    <source>
        <dbReference type="Proteomes" id="UP000663828"/>
    </source>
</evidence>
<dbReference type="EMBL" id="CAJNOR010021285">
    <property type="protein sequence ID" value="CAF1691206.1"/>
    <property type="molecule type" value="Genomic_DNA"/>
</dbReference>
<feature type="non-terminal residue" evidence="2">
    <location>
        <position position="1"/>
    </location>
</feature>
<dbReference type="PANTHER" id="PTHR46769">
    <property type="entry name" value="POLYCYSTIC KIDNEY AND HEPATIC DISEASE 1 (AUTOSOMAL RECESSIVE)-LIKE 1"/>
    <property type="match status" value="1"/>
</dbReference>
<keyword evidence="3" id="KW-1185">Reference proteome</keyword>
<evidence type="ECO:0000256" key="1">
    <source>
        <dbReference type="ARBA" id="ARBA00022729"/>
    </source>
</evidence>
<protein>
    <recommendedName>
        <fullName evidence="4">Right handed beta helix domain-containing protein</fullName>
    </recommendedName>
</protein>
<dbReference type="NCBIfam" id="TIGR03804">
    <property type="entry name" value="para_beta_helix"/>
    <property type="match status" value="1"/>
</dbReference>
<dbReference type="InterPro" id="IPR011050">
    <property type="entry name" value="Pectin_lyase_fold/virulence"/>
</dbReference>
<dbReference type="InterPro" id="IPR012334">
    <property type="entry name" value="Pectin_lyas_fold"/>
</dbReference>
<dbReference type="InterPro" id="IPR022441">
    <property type="entry name" value="Para_beta_helix_rpt-2"/>
</dbReference>
<evidence type="ECO:0008006" key="4">
    <source>
        <dbReference type="Google" id="ProtNLM"/>
    </source>
</evidence>
<dbReference type="PANTHER" id="PTHR46769:SF2">
    <property type="entry name" value="FIBROCYSTIN-L ISOFORM 2 PRECURSOR-RELATED"/>
    <property type="match status" value="1"/>
</dbReference>
<comment type="caution">
    <text evidence="2">The sequence shown here is derived from an EMBL/GenBank/DDBJ whole genome shotgun (WGS) entry which is preliminary data.</text>
</comment>
<gene>
    <name evidence="2" type="ORF">XAT740_LOCUS64085</name>
</gene>
<accession>A0A816HXS0</accession>
<proteinExistence type="predicted"/>
<reference evidence="2" key="1">
    <citation type="submission" date="2021-02" db="EMBL/GenBank/DDBJ databases">
        <authorList>
            <person name="Nowell W R."/>
        </authorList>
    </citation>
    <scope>NUCLEOTIDE SEQUENCE</scope>
</reference>
<feature type="non-terminal residue" evidence="2">
    <location>
        <position position="134"/>
    </location>
</feature>
<organism evidence="2 3">
    <name type="scientific">Adineta ricciae</name>
    <name type="common">Rotifer</name>
    <dbReference type="NCBI Taxonomy" id="249248"/>
    <lineage>
        <taxon>Eukaryota</taxon>
        <taxon>Metazoa</taxon>
        <taxon>Spiralia</taxon>
        <taxon>Gnathifera</taxon>
        <taxon>Rotifera</taxon>
        <taxon>Eurotatoria</taxon>
        <taxon>Bdelloidea</taxon>
        <taxon>Adinetida</taxon>
        <taxon>Adinetidae</taxon>
        <taxon>Adineta</taxon>
    </lineage>
</organism>
<evidence type="ECO:0000313" key="2">
    <source>
        <dbReference type="EMBL" id="CAF1691206.1"/>
    </source>
</evidence>
<dbReference type="AlphaFoldDB" id="A0A816HXS0"/>
<dbReference type="InterPro" id="IPR052387">
    <property type="entry name" value="Fibrocystin"/>
</dbReference>
<name>A0A816HXS0_ADIRI</name>